<accession>A0AA86UXC6</accession>
<organism evidence="1">
    <name type="scientific">Hexamita inflata</name>
    <dbReference type="NCBI Taxonomy" id="28002"/>
    <lineage>
        <taxon>Eukaryota</taxon>
        <taxon>Metamonada</taxon>
        <taxon>Diplomonadida</taxon>
        <taxon>Hexamitidae</taxon>
        <taxon>Hexamitinae</taxon>
        <taxon>Hexamita</taxon>
    </lineage>
</organism>
<evidence type="ECO:0000313" key="2">
    <source>
        <dbReference type="EMBL" id="CAL6037388.1"/>
    </source>
</evidence>
<protein>
    <submittedName>
        <fullName evidence="1">Uncharacterized protein</fullName>
    </submittedName>
</protein>
<evidence type="ECO:0000313" key="1">
    <source>
        <dbReference type="EMBL" id="CAI9971754.1"/>
    </source>
</evidence>
<name>A0AA86UXC6_9EUKA</name>
<sequence>MTESEYSEYSYDYSDYSDDSEVVVYTVGQQIQLKFEFNQFIVPRNNKYIMLTNKQCCLMDKNLVVERVESHACGRPRKIVFHQNRYIVQTITHLCYLKECSLEQFSESYYIFNIYVLNGELYGQKNDAVYIFTNNHFKLLRFQPSTMIMNLYQFCNLSYSFDKNQSQFQNKVCALYKYDSNGKQLMCTYQELMMKFFNLQNIIIFSTQDGAFIFNLVSQQIIKLNQIAYEKLKEEIDDQIELGAFGVQLKKETQIELFGEHVYQQSVEMFQQWTCDEGKPFEKQIEHESKLEKYQLMHVFKPFYYADLYISIEDNTLFVVDKDLNILEKAEINCELYSGLQDEQCDALIIFEGYFSQVVLCNGRIHIQIKDKVYYLKDKQLQLLVEIPDFDFSDTNSYYNAIFSLNDDLYVKNLGEYYVFKDNQLQLVDKMEMWVFQSNSQVFMYQDEGDIIVSELVSAKEKRHITTMPIEDYCTGYMLNRIMVSQHYETRTLLTDLQTGAQVEIGIDQHAPFKYIELGGFGLQFSQSLVQQHFGNIYEEQTTLYTQFMKQQMKYPCYLEEILKIIPFKLIFQQVQSQIYAKIQAITGSLTNLRCNVVQKQLQASELVDTQINIQHRMALSLESFVECQVNQ</sequence>
<reference evidence="1" key="1">
    <citation type="submission" date="2023-06" db="EMBL/GenBank/DDBJ databases">
        <authorList>
            <person name="Kurt Z."/>
        </authorList>
    </citation>
    <scope>NUCLEOTIDE SEQUENCE</scope>
</reference>
<gene>
    <name evidence="2" type="ORF">HINF_LOCUS36867</name>
    <name evidence="1" type="ORF">HINF_LOCUS59399</name>
</gene>
<proteinExistence type="predicted"/>
<reference evidence="2 3" key="2">
    <citation type="submission" date="2024-07" db="EMBL/GenBank/DDBJ databases">
        <authorList>
            <person name="Akdeniz Z."/>
        </authorList>
    </citation>
    <scope>NUCLEOTIDE SEQUENCE [LARGE SCALE GENOMIC DNA]</scope>
</reference>
<dbReference type="EMBL" id="CAXDID020000136">
    <property type="protein sequence ID" value="CAL6037388.1"/>
    <property type="molecule type" value="Genomic_DNA"/>
</dbReference>
<evidence type="ECO:0000313" key="3">
    <source>
        <dbReference type="Proteomes" id="UP001642409"/>
    </source>
</evidence>
<keyword evidence="3" id="KW-1185">Reference proteome</keyword>
<comment type="caution">
    <text evidence="1">The sequence shown here is derived from an EMBL/GenBank/DDBJ whole genome shotgun (WGS) entry which is preliminary data.</text>
</comment>
<dbReference type="AlphaFoldDB" id="A0AA86UXC6"/>
<dbReference type="EMBL" id="CATOUU010001095">
    <property type="protein sequence ID" value="CAI9971754.1"/>
    <property type="molecule type" value="Genomic_DNA"/>
</dbReference>
<dbReference type="Proteomes" id="UP001642409">
    <property type="component" value="Unassembled WGS sequence"/>
</dbReference>